<dbReference type="AlphaFoldDB" id="A0AAV4JYT6"/>
<name>A0AAV4JYT6_9GAST</name>
<evidence type="ECO:0000313" key="2">
    <source>
        <dbReference type="Proteomes" id="UP000762676"/>
    </source>
</evidence>
<reference evidence="1 2" key="1">
    <citation type="journal article" date="2021" name="Elife">
        <title>Chloroplast acquisition without the gene transfer in kleptoplastic sea slugs, Plakobranchus ocellatus.</title>
        <authorList>
            <person name="Maeda T."/>
            <person name="Takahashi S."/>
            <person name="Yoshida T."/>
            <person name="Shimamura S."/>
            <person name="Takaki Y."/>
            <person name="Nagai Y."/>
            <person name="Toyoda A."/>
            <person name="Suzuki Y."/>
            <person name="Arimoto A."/>
            <person name="Ishii H."/>
            <person name="Satoh N."/>
            <person name="Nishiyama T."/>
            <person name="Hasebe M."/>
            <person name="Maruyama T."/>
            <person name="Minagawa J."/>
            <person name="Obokata J."/>
            <person name="Shigenobu S."/>
        </authorList>
    </citation>
    <scope>NUCLEOTIDE SEQUENCE [LARGE SCALE GENOMIC DNA]</scope>
</reference>
<dbReference type="GO" id="GO:0007030">
    <property type="term" value="P:Golgi organization"/>
    <property type="evidence" value="ECO:0007669"/>
    <property type="project" value="TreeGrafter"/>
</dbReference>
<dbReference type="GO" id="GO:0005794">
    <property type="term" value="C:Golgi apparatus"/>
    <property type="evidence" value="ECO:0007669"/>
    <property type="project" value="TreeGrafter"/>
</dbReference>
<dbReference type="GO" id="GO:0009306">
    <property type="term" value="P:protein secretion"/>
    <property type="evidence" value="ECO:0007669"/>
    <property type="project" value="TreeGrafter"/>
</dbReference>
<dbReference type="PANTHER" id="PTHR17985">
    <property type="entry name" value="SER/THR-RICH PROTEIN T10 IN DGCR REGION"/>
    <property type="match status" value="1"/>
</dbReference>
<comment type="caution">
    <text evidence="1">The sequence shown here is derived from an EMBL/GenBank/DDBJ whole genome shotgun (WGS) entry which is preliminary data.</text>
</comment>
<protein>
    <submittedName>
        <fullName evidence="1">Transport and Golgi organization protein 2</fullName>
    </submittedName>
</protein>
<dbReference type="Proteomes" id="UP000762676">
    <property type="component" value="Unassembled WGS sequence"/>
</dbReference>
<organism evidence="1 2">
    <name type="scientific">Elysia marginata</name>
    <dbReference type="NCBI Taxonomy" id="1093978"/>
    <lineage>
        <taxon>Eukaryota</taxon>
        <taxon>Metazoa</taxon>
        <taxon>Spiralia</taxon>
        <taxon>Lophotrochozoa</taxon>
        <taxon>Mollusca</taxon>
        <taxon>Gastropoda</taxon>
        <taxon>Heterobranchia</taxon>
        <taxon>Euthyneura</taxon>
        <taxon>Panpulmonata</taxon>
        <taxon>Sacoglossa</taxon>
        <taxon>Placobranchoidea</taxon>
        <taxon>Plakobranchidae</taxon>
        <taxon>Elysia</taxon>
    </lineage>
</organism>
<dbReference type="Pfam" id="PF05742">
    <property type="entry name" value="TANGO2"/>
    <property type="match status" value="1"/>
</dbReference>
<keyword evidence="2" id="KW-1185">Reference proteome</keyword>
<evidence type="ECO:0000313" key="1">
    <source>
        <dbReference type="EMBL" id="GFS27974.1"/>
    </source>
</evidence>
<dbReference type="EMBL" id="BMAT01010593">
    <property type="protein sequence ID" value="GFS27974.1"/>
    <property type="molecule type" value="Genomic_DNA"/>
</dbReference>
<proteinExistence type="predicted"/>
<dbReference type="InterPro" id="IPR008551">
    <property type="entry name" value="TANGO2"/>
</dbReference>
<accession>A0AAV4JYT6</accession>
<dbReference type="PANTHER" id="PTHR17985:SF8">
    <property type="entry name" value="TRANSPORT AND GOLGI ORGANIZATION PROTEIN 2 HOMOLOG"/>
    <property type="match status" value="1"/>
</dbReference>
<sequence length="268" mass="30251">MCVVYFYQNENFESSGYRLVLAMNRDESWRRPTQTVQFWGTRMDCISGLDMERGKEGGTWLGMNKSGKIGVVLNIPGQGDPSKRGRGFLVSDYLSQDLKMEVYADKILRTRDDYNGFNLILFDVTVSSYYLLSTSSETYGLANSPLEFPFLKVQRGQERFSSIVGKYSDTCTKQSLVDGLMDLMADKTPFHQDAELDKVIAAARLNPAFTACRSAINICCPLEEFGTRTTTVILVDMEGKVDYIEKTVDHLGPVQNEETVHKTFKLSK</sequence>
<gene>
    <name evidence="1" type="ORF">ElyMa_005322900</name>
</gene>